<feature type="non-terminal residue" evidence="2">
    <location>
        <position position="1"/>
    </location>
</feature>
<feature type="compositionally biased region" description="Basic and acidic residues" evidence="1">
    <location>
        <begin position="7"/>
        <end position="21"/>
    </location>
</feature>
<proteinExistence type="predicted"/>
<evidence type="ECO:0000313" key="3">
    <source>
        <dbReference type="Proteomes" id="UP000555836"/>
    </source>
</evidence>
<comment type="caution">
    <text evidence="2">The sequence shown here is derived from an EMBL/GenBank/DDBJ whole genome shotgun (WGS) entry which is preliminary data.</text>
</comment>
<name>A0A7Y0S0S6_VIBPH</name>
<feature type="region of interest" description="Disordered" evidence="1">
    <location>
        <begin position="1"/>
        <end position="21"/>
    </location>
</feature>
<dbReference type="AlphaFoldDB" id="A0A7Y0S0S6"/>
<sequence length="90" mass="10207">GDSDDDERVHFEIPDHRETPEEDFLRHEAEDAAVGSVDRFIESLSKSVRGKKKQFDRMINVLWHCYLVSDGGTQLEVAEMLGVSDSLISD</sequence>
<organism evidence="2 3">
    <name type="scientific">Vibrio parahaemolyticus</name>
    <dbReference type="NCBI Taxonomy" id="670"/>
    <lineage>
        <taxon>Bacteria</taxon>
        <taxon>Pseudomonadati</taxon>
        <taxon>Pseudomonadota</taxon>
        <taxon>Gammaproteobacteria</taxon>
        <taxon>Vibrionales</taxon>
        <taxon>Vibrionaceae</taxon>
        <taxon>Vibrio</taxon>
    </lineage>
</organism>
<evidence type="ECO:0000313" key="2">
    <source>
        <dbReference type="EMBL" id="NMU24219.1"/>
    </source>
</evidence>
<protein>
    <submittedName>
        <fullName evidence="2">Sigma-70 family RNA polymerase sigma factor</fullName>
    </submittedName>
</protein>
<dbReference type="Proteomes" id="UP000555836">
    <property type="component" value="Unassembled WGS sequence"/>
</dbReference>
<reference evidence="2 3" key="1">
    <citation type="submission" date="2020-04" db="EMBL/GenBank/DDBJ databases">
        <title>Whole-genome sequencing of Vibrio spp. from China reveals different genetic environments of blaCTX-M-14 among diverse lineages.</title>
        <authorList>
            <person name="Zheng Z."/>
            <person name="Ye L."/>
            <person name="Chen S."/>
        </authorList>
    </citation>
    <scope>NUCLEOTIDE SEQUENCE [LARGE SCALE GENOMIC DNA]</scope>
    <source>
        <strain evidence="2 3">Vb0574</strain>
    </source>
</reference>
<feature type="non-terminal residue" evidence="2">
    <location>
        <position position="90"/>
    </location>
</feature>
<gene>
    <name evidence="2" type="ORF">HKB21_01100</name>
</gene>
<dbReference type="EMBL" id="JABCLD010000148">
    <property type="protein sequence ID" value="NMU24219.1"/>
    <property type="molecule type" value="Genomic_DNA"/>
</dbReference>
<accession>A0A7Y0S0S6</accession>
<evidence type="ECO:0000256" key="1">
    <source>
        <dbReference type="SAM" id="MobiDB-lite"/>
    </source>
</evidence>